<proteinExistence type="predicted"/>
<accession>A0A843AQE1</accession>
<evidence type="ECO:0000313" key="2">
    <source>
        <dbReference type="Proteomes" id="UP000658733"/>
    </source>
</evidence>
<comment type="caution">
    <text evidence="1">The sequence shown here is derived from an EMBL/GenBank/DDBJ whole genome shotgun (WGS) entry which is preliminary data.</text>
</comment>
<dbReference type="SUPFAM" id="SSF47598">
    <property type="entry name" value="Ribbon-helix-helix"/>
    <property type="match status" value="1"/>
</dbReference>
<gene>
    <name evidence="1" type="ORF">ISP01_08615</name>
</gene>
<dbReference type="RefSeq" id="WP_278523949.1">
    <property type="nucleotide sequence ID" value="NZ_JADIIN010000068.1"/>
</dbReference>
<organism evidence="1 2">
    <name type="scientific">Methanobrevibacter arboriphilus</name>
    <dbReference type="NCBI Taxonomy" id="39441"/>
    <lineage>
        <taxon>Archaea</taxon>
        <taxon>Methanobacteriati</taxon>
        <taxon>Methanobacteriota</taxon>
        <taxon>Methanomada group</taxon>
        <taxon>Methanobacteria</taxon>
        <taxon>Methanobacteriales</taxon>
        <taxon>Methanobacteriaceae</taxon>
        <taxon>Methanobrevibacter</taxon>
    </lineage>
</organism>
<protein>
    <submittedName>
        <fullName evidence="1">Uncharacterized protein</fullName>
    </submittedName>
</protein>
<dbReference type="GO" id="GO:0006355">
    <property type="term" value="P:regulation of DNA-templated transcription"/>
    <property type="evidence" value="ECO:0007669"/>
    <property type="project" value="InterPro"/>
</dbReference>
<dbReference type="Proteomes" id="UP000658733">
    <property type="component" value="Unassembled WGS sequence"/>
</dbReference>
<reference evidence="1" key="1">
    <citation type="submission" date="2020-10" db="EMBL/GenBank/DDBJ databases">
        <title>Dehalococcoides mccartyi of a TCE/Cr reducing biochatode.</title>
        <authorList>
            <person name="Matturro B."/>
        </authorList>
    </citation>
    <scope>NUCLEOTIDE SEQUENCE</scope>
    <source>
        <strain evidence="1">Bin4</strain>
    </source>
</reference>
<name>A0A843AQE1_METAZ</name>
<sequence>MDKDKAYFRLEMTKEKRNKIKSEAASRGKTMQEFIHECIDKCCNKKE</sequence>
<evidence type="ECO:0000313" key="1">
    <source>
        <dbReference type="EMBL" id="MBF4469449.1"/>
    </source>
</evidence>
<dbReference type="EMBL" id="JADIIN010000068">
    <property type="protein sequence ID" value="MBF4469449.1"/>
    <property type="molecule type" value="Genomic_DNA"/>
</dbReference>
<dbReference type="InterPro" id="IPR010985">
    <property type="entry name" value="Ribbon_hlx_hlx"/>
</dbReference>
<dbReference type="AlphaFoldDB" id="A0A843AQE1"/>